<sequence>MCSRGEHLAMMKRANESKSNNSTSRIGAEDFARNLMPPLPKNPRSLHSILGSSESDAEESGSRIQKRLPYKSIFRSEYKAKIVENFSMALEDNRLHEALGFFESRKRIPPVKYVKSSVLINARLDEGLGEIEFEAFGTKLEDTLNTLRRGDPVQIFFIHRHSAKQLIFVRAVERDDPLCRLHKMHLAAQGPLFPLNTNFDGVTGA</sequence>
<dbReference type="RefSeq" id="XP_003745056.1">
    <property type="nucleotide sequence ID" value="XM_003745008.1"/>
</dbReference>
<keyword evidence="2" id="KW-1185">Reference proteome</keyword>
<gene>
    <name evidence="3" type="primary">LOC100899428</name>
</gene>
<name>A0AAJ6QV60_9ACAR</name>
<feature type="region of interest" description="Disordered" evidence="1">
    <location>
        <begin position="42"/>
        <end position="63"/>
    </location>
</feature>
<dbReference type="Proteomes" id="UP000694867">
    <property type="component" value="Unplaced"/>
</dbReference>
<feature type="compositionally biased region" description="Basic and acidic residues" evidence="1">
    <location>
        <begin position="1"/>
        <end position="16"/>
    </location>
</feature>
<evidence type="ECO:0000256" key="1">
    <source>
        <dbReference type="SAM" id="MobiDB-lite"/>
    </source>
</evidence>
<dbReference type="KEGG" id="goe:100899428"/>
<evidence type="ECO:0000313" key="2">
    <source>
        <dbReference type="Proteomes" id="UP000694867"/>
    </source>
</evidence>
<feature type="region of interest" description="Disordered" evidence="1">
    <location>
        <begin position="1"/>
        <end position="25"/>
    </location>
</feature>
<accession>A0AAJ6QV60</accession>
<dbReference type="AlphaFoldDB" id="A0AAJ6QV60"/>
<reference evidence="3" key="1">
    <citation type="submission" date="2025-08" db="UniProtKB">
        <authorList>
            <consortium name="RefSeq"/>
        </authorList>
    </citation>
    <scope>IDENTIFICATION</scope>
</reference>
<evidence type="ECO:0000313" key="3">
    <source>
        <dbReference type="RefSeq" id="XP_003745056.1"/>
    </source>
</evidence>
<dbReference type="GeneID" id="100899428"/>
<organism evidence="2 3">
    <name type="scientific">Galendromus occidentalis</name>
    <name type="common">western predatory mite</name>
    <dbReference type="NCBI Taxonomy" id="34638"/>
    <lineage>
        <taxon>Eukaryota</taxon>
        <taxon>Metazoa</taxon>
        <taxon>Ecdysozoa</taxon>
        <taxon>Arthropoda</taxon>
        <taxon>Chelicerata</taxon>
        <taxon>Arachnida</taxon>
        <taxon>Acari</taxon>
        <taxon>Parasitiformes</taxon>
        <taxon>Mesostigmata</taxon>
        <taxon>Gamasina</taxon>
        <taxon>Phytoseioidea</taxon>
        <taxon>Phytoseiidae</taxon>
        <taxon>Typhlodrominae</taxon>
        <taxon>Galendromus</taxon>
    </lineage>
</organism>
<proteinExistence type="predicted"/>
<protein>
    <submittedName>
        <fullName evidence="3">Uncharacterized protein LOC100899428</fullName>
    </submittedName>
</protein>